<organism evidence="2 3">
    <name type="scientific">Nelumbo nucifera</name>
    <name type="common">Sacred lotus</name>
    <dbReference type="NCBI Taxonomy" id="4432"/>
    <lineage>
        <taxon>Eukaryota</taxon>
        <taxon>Viridiplantae</taxon>
        <taxon>Streptophyta</taxon>
        <taxon>Embryophyta</taxon>
        <taxon>Tracheophyta</taxon>
        <taxon>Spermatophyta</taxon>
        <taxon>Magnoliopsida</taxon>
        <taxon>Proteales</taxon>
        <taxon>Nelumbonaceae</taxon>
        <taxon>Nelumbo</taxon>
    </lineage>
</organism>
<comment type="caution">
    <text evidence="2">The sequence shown here is derived from an EMBL/GenBank/DDBJ whole genome shotgun (WGS) entry which is preliminary data.</text>
</comment>
<dbReference type="InterPro" id="IPR000008">
    <property type="entry name" value="C2_dom"/>
</dbReference>
<dbReference type="SUPFAM" id="SSF49562">
    <property type="entry name" value="C2 domain (Calcium/lipid-binding domain, CaLB)"/>
    <property type="match status" value="1"/>
</dbReference>
<accession>A0A822YZD7</accession>
<sequence length="100" mass="11038">MDVYAVISLSGDSQSKQKIPVHKDSGTSPSWNSLMKFTIDEVAAKQNCLMLVFELRCDRSLGDKDIGQVHVPVKELLDNTGDEKSVQYVSSQVRKPSGKP</sequence>
<dbReference type="InterPro" id="IPR035892">
    <property type="entry name" value="C2_domain_sf"/>
</dbReference>
<dbReference type="AlphaFoldDB" id="A0A822YZD7"/>
<reference evidence="2 3" key="1">
    <citation type="journal article" date="2020" name="Mol. Biol. Evol.">
        <title>Distinct Expression and Methylation Patterns for Genes with Different Fates following a Single Whole-Genome Duplication in Flowering Plants.</title>
        <authorList>
            <person name="Shi T."/>
            <person name="Rahmani R.S."/>
            <person name="Gugger P.F."/>
            <person name="Wang M."/>
            <person name="Li H."/>
            <person name="Zhang Y."/>
            <person name="Li Z."/>
            <person name="Wang Q."/>
            <person name="Van de Peer Y."/>
            <person name="Marchal K."/>
            <person name="Chen J."/>
        </authorList>
    </citation>
    <scope>NUCLEOTIDE SEQUENCE [LARGE SCALE GENOMIC DNA]</scope>
    <source>
        <tissue evidence="2">Leaf</tissue>
    </source>
</reference>
<name>A0A822YZD7_NELNU</name>
<dbReference type="GO" id="GO:0006952">
    <property type="term" value="P:defense response"/>
    <property type="evidence" value="ECO:0007669"/>
    <property type="project" value="InterPro"/>
</dbReference>
<proteinExistence type="predicted"/>
<dbReference type="Pfam" id="PF00168">
    <property type="entry name" value="C2"/>
    <property type="match status" value="1"/>
</dbReference>
<dbReference type="CDD" id="cd04051">
    <property type="entry name" value="C2_SRC2_like"/>
    <property type="match status" value="1"/>
</dbReference>
<evidence type="ECO:0000259" key="1">
    <source>
        <dbReference type="PROSITE" id="PS50004"/>
    </source>
</evidence>
<dbReference type="EMBL" id="DUZY01000004">
    <property type="protein sequence ID" value="DAD36821.1"/>
    <property type="molecule type" value="Genomic_DNA"/>
</dbReference>
<dbReference type="Proteomes" id="UP000607653">
    <property type="component" value="Unassembled WGS sequence"/>
</dbReference>
<dbReference type="PANTHER" id="PTHR32246">
    <property type="entry name" value="INGRESSION PROTEIN FIC1"/>
    <property type="match status" value="1"/>
</dbReference>
<evidence type="ECO:0000313" key="2">
    <source>
        <dbReference type="EMBL" id="DAD36821.1"/>
    </source>
</evidence>
<gene>
    <name evidence="2" type="ORF">HUJ06_007462</name>
</gene>
<dbReference type="PROSITE" id="PS50004">
    <property type="entry name" value="C2"/>
    <property type="match status" value="1"/>
</dbReference>
<keyword evidence="3" id="KW-1185">Reference proteome</keyword>
<feature type="domain" description="C2" evidence="1">
    <location>
        <begin position="1"/>
        <end position="86"/>
    </location>
</feature>
<evidence type="ECO:0000313" key="3">
    <source>
        <dbReference type="Proteomes" id="UP000607653"/>
    </source>
</evidence>
<dbReference type="Gene3D" id="2.60.40.150">
    <property type="entry name" value="C2 domain"/>
    <property type="match status" value="1"/>
</dbReference>
<protein>
    <recommendedName>
        <fullName evidence="1">C2 domain-containing protein</fullName>
    </recommendedName>
</protein>
<dbReference type="PANTHER" id="PTHR32246:SF173">
    <property type="entry name" value="C2 DOMAIN-CONTAINING PROTEIN"/>
    <property type="match status" value="1"/>
</dbReference>
<dbReference type="InterPro" id="IPR044750">
    <property type="entry name" value="C2_SRC2/BAP"/>
</dbReference>